<sequence>MSETPLPNSIAEIAAYASNMHGYVKRRFIKREVCLGKSEHLPRARLMAVASGGGHWEELMLLRPAIDEYEPLFVTTIEGLAKRDHIARVQLLPDSNRDQPLAALRCLIAAFWLIRAHRPQVLVTTGALPGLFCLFWARLFGARTIWVDSIANFDGPSLSGRFAKPFANLWLTQWEHLADGKSIQFGGAVL</sequence>
<dbReference type="Proteomes" id="UP001216253">
    <property type="component" value="Unassembled WGS sequence"/>
</dbReference>
<dbReference type="InterPro" id="IPR013969">
    <property type="entry name" value="Oligosacch_biosynth_Alg14"/>
</dbReference>
<keyword evidence="2" id="KW-1185">Reference proteome</keyword>
<proteinExistence type="predicted"/>
<dbReference type="SUPFAM" id="SSF53756">
    <property type="entry name" value="UDP-Glycosyltransferase/glycogen phosphorylase"/>
    <property type="match status" value="1"/>
</dbReference>
<dbReference type="EMBL" id="JARESE010000033">
    <property type="protein sequence ID" value="MDE8652299.1"/>
    <property type="molecule type" value="Genomic_DNA"/>
</dbReference>
<accession>A0ABT5WQI4</accession>
<comment type="caution">
    <text evidence="1">The sequence shown here is derived from an EMBL/GenBank/DDBJ whole genome shotgun (WGS) entry which is preliminary data.</text>
</comment>
<evidence type="ECO:0000313" key="1">
    <source>
        <dbReference type="EMBL" id="MDE8652299.1"/>
    </source>
</evidence>
<organism evidence="1 2">
    <name type="scientific">Novosphingobium album</name>
    <name type="common">ex Liu et al. 2023</name>
    <dbReference type="NCBI Taxonomy" id="3031130"/>
    <lineage>
        <taxon>Bacteria</taxon>
        <taxon>Pseudomonadati</taxon>
        <taxon>Pseudomonadota</taxon>
        <taxon>Alphaproteobacteria</taxon>
        <taxon>Sphingomonadales</taxon>
        <taxon>Sphingomonadaceae</taxon>
        <taxon>Novosphingobium</taxon>
    </lineage>
</organism>
<protein>
    <submittedName>
        <fullName evidence="1">Glucuronosyltransferase</fullName>
    </submittedName>
</protein>
<gene>
    <name evidence="1" type="ORF">PYV00_11340</name>
</gene>
<dbReference type="Gene3D" id="3.40.50.2000">
    <property type="entry name" value="Glycogen Phosphorylase B"/>
    <property type="match status" value="1"/>
</dbReference>
<dbReference type="Pfam" id="PF08660">
    <property type="entry name" value="Alg14"/>
    <property type="match status" value="1"/>
</dbReference>
<name>A0ABT5WQI4_9SPHN</name>
<dbReference type="RefSeq" id="WP_275228381.1">
    <property type="nucleotide sequence ID" value="NZ_JARESE010000033.1"/>
</dbReference>
<evidence type="ECO:0000313" key="2">
    <source>
        <dbReference type="Proteomes" id="UP001216253"/>
    </source>
</evidence>
<reference evidence="1 2" key="1">
    <citation type="submission" date="2023-03" db="EMBL/GenBank/DDBJ databases">
        <title>NovoSphingobium album sp. nov. isolated from polycyclic aromatic hydrocarbons- and heavy-metal polluted soil.</title>
        <authorList>
            <person name="Liu Z."/>
            <person name="Wang K."/>
        </authorList>
    </citation>
    <scope>NUCLEOTIDE SEQUENCE [LARGE SCALE GENOMIC DNA]</scope>
    <source>
        <strain evidence="1 2">H3SJ31-1</strain>
    </source>
</reference>